<dbReference type="AlphaFoldDB" id="A0A319DJB2"/>
<organism evidence="1 2">
    <name type="scientific">Aspergillus ellipticus CBS 707.79</name>
    <dbReference type="NCBI Taxonomy" id="1448320"/>
    <lineage>
        <taxon>Eukaryota</taxon>
        <taxon>Fungi</taxon>
        <taxon>Dikarya</taxon>
        <taxon>Ascomycota</taxon>
        <taxon>Pezizomycotina</taxon>
        <taxon>Eurotiomycetes</taxon>
        <taxon>Eurotiomycetidae</taxon>
        <taxon>Eurotiales</taxon>
        <taxon>Aspergillaceae</taxon>
        <taxon>Aspergillus</taxon>
        <taxon>Aspergillus subgen. Circumdati</taxon>
    </lineage>
</organism>
<dbReference type="PANTHER" id="PTHR35802:SF1">
    <property type="entry name" value="PROTEASE SYNTHASE AND SPORULATION PROTEIN PAI 2"/>
    <property type="match status" value="1"/>
</dbReference>
<proteinExistence type="predicted"/>
<dbReference type="OrthoDB" id="2101473at2759"/>
<dbReference type="InterPro" id="IPR007396">
    <property type="entry name" value="TR_PAI2-type"/>
</dbReference>
<accession>A0A319DJB2</accession>
<name>A0A319DJB2_9EURO</name>
<keyword evidence="2" id="KW-1185">Reference proteome</keyword>
<evidence type="ECO:0000313" key="1">
    <source>
        <dbReference type="EMBL" id="PYH97626.1"/>
    </source>
</evidence>
<dbReference type="Proteomes" id="UP000247810">
    <property type="component" value="Unassembled WGS sequence"/>
</dbReference>
<dbReference type="EMBL" id="KZ825822">
    <property type="protein sequence ID" value="PYH97626.1"/>
    <property type="molecule type" value="Genomic_DNA"/>
</dbReference>
<dbReference type="SUPFAM" id="SSF50475">
    <property type="entry name" value="FMN-binding split barrel"/>
    <property type="match status" value="1"/>
</dbReference>
<evidence type="ECO:0008006" key="3">
    <source>
        <dbReference type="Google" id="ProtNLM"/>
    </source>
</evidence>
<dbReference type="Pfam" id="PF04299">
    <property type="entry name" value="FMN_bind_2"/>
    <property type="match status" value="1"/>
</dbReference>
<sequence>MYLPAFPAETDQSILRDFICENPLGLFTTITALPSHPLLHSSHIPWILDFDESKISGPSYLGRLRGHMGKVNPQTKAMIEEVTSTSTSTPPSPSPSSARYLTQEALITFTAPATHYITPKFYIETKTSTGKVVPTWNYSAVQVRGRVRLYCDSKSEKDSHFLSQQLSDLSLLMETSVMGYTAPGEAWAVEDAPALYIDILEKTLVGMEFEITSLVGKFKMSQEKPRADREGVGGSERVEEDGYCGGRRGGGVCAEACGNL</sequence>
<dbReference type="PANTHER" id="PTHR35802">
    <property type="entry name" value="PROTEASE SYNTHASE AND SPORULATION PROTEIN PAI 2"/>
    <property type="match status" value="1"/>
</dbReference>
<evidence type="ECO:0000313" key="2">
    <source>
        <dbReference type="Proteomes" id="UP000247810"/>
    </source>
</evidence>
<gene>
    <name evidence="1" type="ORF">BO71DRAFT_396047</name>
</gene>
<dbReference type="Gene3D" id="2.30.110.10">
    <property type="entry name" value="Electron Transport, Fmn-binding Protein, Chain A"/>
    <property type="match status" value="1"/>
</dbReference>
<reference evidence="1 2" key="1">
    <citation type="submission" date="2018-02" db="EMBL/GenBank/DDBJ databases">
        <title>The genomes of Aspergillus section Nigri reveals drivers in fungal speciation.</title>
        <authorList>
            <consortium name="DOE Joint Genome Institute"/>
            <person name="Vesth T.C."/>
            <person name="Nybo J."/>
            <person name="Theobald S."/>
            <person name="Brandl J."/>
            <person name="Frisvad J.C."/>
            <person name="Nielsen K.F."/>
            <person name="Lyhne E.K."/>
            <person name="Kogle M.E."/>
            <person name="Kuo A."/>
            <person name="Riley R."/>
            <person name="Clum A."/>
            <person name="Nolan M."/>
            <person name="Lipzen A."/>
            <person name="Salamov A."/>
            <person name="Henrissat B."/>
            <person name="Wiebenga A."/>
            <person name="De vries R.P."/>
            <person name="Grigoriev I.V."/>
            <person name="Mortensen U.H."/>
            <person name="Andersen M.R."/>
            <person name="Baker S.E."/>
        </authorList>
    </citation>
    <scope>NUCLEOTIDE SEQUENCE [LARGE SCALE GENOMIC DNA]</scope>
    <source>
        <strain evidence="1 2">CBS 707.79</strain>
    </source>
</reference>
<protein>
    <recommendedName>
        <fullName evidence="3">Transcriptional regulator</fullName>
    </recommendedName>
</protein>
<dbReference type="VEuPathDB" id="FungiDB:BO71DRAFT_396047"/>
<dbReference type="InterPro" id="IPR012349">
    <property type="entry name" value="Split_barrel_FMN-bd"/>
</dbReference>